<feature type="transmembrane region" description="Helical" evidence="2">
    <location>
        <begin position="172"/>
        <end position="194"/>
    </location>
</feature>
<evidence type="ECO:0000259" key="4">
    <source>
        <dbReference type="Pfam" id="PF24867"/>
    </source>
</evidence>
<dbReference type="Proteomes" id="UP000266841">
    <property type="component" value="Unassembled WGS sequence"/>
</dbReference>
<dbReference type="OMA" id="RYMRAHF"/>
<feature type="signal peptide" evidence="3">
    <location>
        <begin position="1"/>
        <end position="25"/>
    </location>
</feature>
<dbReference type="InterPro" id="IPR056635">
    <property type="entry name" value="DUF7733"/>
</dbReference>
<keyword evidence="2" id="KW-0472">Membrane</keyword>
<gene>
    <name evidence="5" type="ORF">THAOC_20889</name>
</gene>
<dbReference type="Pfam" id="PF24867">
    <property type="entry name" value="DUF7733"/>
    <property type="match status" value="1"/>
</dbReference>
<sequence length="385" mass="41622">MMFQFATTRFVVSVALLIVDALVAGLQTGRTTYVTSTRSSLRASAYGKGSEIFPECNAEPIKLSASFPNGVLPPPVQTMLEKSGESSPDEAIGEESIEETPSLGSPTSRDVTIGKRRAVKRTLKHILESAATSSETRARSSGERDFTQRVPRVEKMPFVLAIALLASKCVNVGVVLASIGLSVYFIGLASWCAAPAKASTAANMPSLPRNGHVPNLIANPLGYAMTGSKRYRRWLRLGAVIGLLLPLAMLIELSIDSSGAWLSLPSGCSVSRVRMLLGCPVFLLCTQALTEAVARIALLPLPLRILIPVSYNLMRLSTIHCWAFPANPIPRTIQALGVTNLIYWYANLLFFLVPVGVVRYMRAHFFAVEATEVTLSRGTSIDRIS</sequence>
<dbReference type="PANTHER" id="PTHR33829">
    <property type="entry name" value="OSJNBA0044M19.10 PROTEIN"/>
    <property type="match status" value="1"/>
</dbReference>
<dbReference type="eggNOG" id="ENOG502T7U9">
    <property type="taxonomic scope" value="Eukaryota"/>
</dbReference>
<dbReference type="OrthoDB" id="1906194at2759"/>
<dbReference type="PANTHER" id="PTHR33829:SF2">
    <property type="entry name" value="OS04G0386700 PROTEIN"/>
    <property type="match status" value="1"/>
</dbReference>
<keyword evidence="2" id="KW-0812">Transmembrane</keyword>
<keyword evidence="6" id="KW-1185">Reference proteome</keyword>
<evidence type="ECO:0000256" key="1">
    <source>
        <dbReference type="SAM" id="MobiDB-lite"/>
    </source>
</evidence>
<evidence type="ECO:0000313" key="5">
    <source>
        <dbReference type="EMBL" id="EJK58948.1"/>
    </source>
</evidence>
<dbReference type="EMBL" id="AGNL01023920">
    <property type="protein sequence ID" value="EJK58948.1"/>
    <property type="molecule type" value="Genomic_DNA"/>
</dbReference>
<protein>
    <recommendedName>
        <fullName evidence="4">DUF7733 domain-containing protein</fullName>
    </recommendedName>
</protein>
<accession>K0RYS3</accession>
<proteinExistence type="predicted"/>
<feature type="chain" id="PRO_5003836634" description="DUF7733 domain-containing protein" evidence="3">
    <location>
        <begin position="26"/>
        <end position="385"/>
    </location>
</feature>
<reference evidence="5 6" key="1">
    <citation type="journal article" date="2012" name="Genome Biol.">
        <title>Genome and low-iron response of an oceanic diatom adapted to chronic iron limitation.</title>
        <authorList>
            <person name="Lommer M."/>
            <person name="Specht M."/>
            <person name="Roy A.S."/>
            <person name="Kraemer L."/>
            <person name="Andreson R."/>
            <person name="Gutowska M.A."/>
            <person name="Wolf J."/>
            <person name="Bergner S.V."/>
            <person name="Schilhabel M.B."/>
            <person name="Klostermeier U.C."/>
            <person name="Beiko R.G."/>
            <person name="Rosenstiel P."/>
            <person name="Hippler M."/>
            <person name="Laroche J."/>
        </authorList>
    </citation>
    <scope>NUCLEOTIDE SEQUENCE [LARGE SCALE GENOMIC DNA]</scope>
    <source>
        <strain evidence="5 6">CCMP1005</strain>
    </source>
</reference>
<organism evidence="5 6">
    <name type="scientific">Thalassiosira oceanica</name>
    <name type="common">Marine diatom</name>
    <dbReference type="NCBI Taxonomy" id="159749"/>
    <lineage>
        <taxon>Eukaryota</taxon>
        <taxon>Sar</taxon>
        <taxon>Stramenopiles</taxon>
        <taxon>Ochrophyta</taxon>
        <taxon>Bacillariophyta</taxon>
        <taxon>Coscinodiscophyceae</taxon>
        <taxon>Thalassiosirophycidae</taxon>
        <taxon>Thalassiosirales</taxon>
        <taxon>Thalassiosiraceae</taxon>
        <taxon>Thalassiosira</taxon>
    </lineage>
</organism>
<feature type="domain" description="DUF7733" evidence="4">
    <location>
        <begin position="229"/>
        <end position="365"/>
    </location>
</feature>
<evidence type="ECO:0000256" key="3">
    <source>
        <dbReference type="SAM" id="SignalP"/>
    </source>
</evidence>
<feature type="compositionally biased region" description="Acidic residues" evidence="1">
    <location>
        <begin position="87"/>
        <end position="98"/>
    </location>
</feature>
<keyword evidence="2" id="KW-1133">Transmembrane helix</keyword>
<dbReference type="AlphaFoldDB" id="K0RYS3"/>
<feature type="transmembrane region" description="Helical" evidence="2">
    <location>
        <begin position="234"/>
        <end position="255"/>
    </location>
</feature>
<comment type="caution">
    <text evidence="5">The sequence shown here is derived from an EMBL/GenBank/DDBJ whole genome shotgun (WGS) entry which is preliminary data.</text>
</comment>
<feature type="transmembrane region" description="Helical" evidence="2">
    <location>
        <begin position="341"/>
        <end position="361"/>
    </location>
</feature>
<keyword evidence="3" id="KW-0732">Signal</keyword>
<evidence type="ECO:0000256" key="2">
    <source>
        <dbReference type="SAM" id="Phobius"/>
    </source>
</evidence>
<name>K0RYS3_THAOC</name>
<evidence type="ECO:0000313" key="6">
    <source>
        <dbReference type="Proteomes" id="UP000266841"/>
    </source>
</evidence>
<feature type="region of interest" description="Disordered" evidence="1">
    <location>
        <begin position="78"/>
        <end position="111"/>
    </location>
</feature>